<reference evidence="1" key="1">
    <citation type="journal article" date="2020" name="Stud. Mycol.">
        <title>101 Dothideomycetes genomes: a test case for predicting lifestyles and emergence of pathogens.</title>
        <authorList>
            <person name="Haridas S."/>
            <person name="Albert R."/>
            <person name="Binder M."/>
            <person name="Bloem J."/>
            <person name="Labutti K."/>
            <person name="Salamov A."/>
            <person name="Andreopoulos B."/>
            <person name="Baker S."/>
            <person name="Barry K."/>
            <person name="Bills G."/>
            <person name="Bluhm B."/>
            <person name="Cannon C."/>
            <person name="Castanera R."/>
            <person name="Culley D."/>
            <person name="Daum C."/>
            <person name="Ezra D."/>
            <person name="Gonzalez J."/>
            <person name="Henrissat B."/>
            <person name="Kuo A."/>
            <person name="Liang C."/>
            <person name="Lipzen A."/>
            <person name="Lutzoni F."/>
            <person name="Magnuson J."/>
            <person name="Mondo S."/>
            <person name="Nolan M."/>
            <person name="Ohm R."/>
            <person name="Pangilinan J."/>
            <person name="Park H.-J."/>
            <person name="Ramirez L."/>
            <person name="Alfaro M."/>
            <person name="Sun H."/>
            <person name="Tritt A."/>
            <person name="Yoshinaga Y."/>
            <person name="Zwiers L.-H."/>
            <person name="Turgeon B."/>
            <person name="Goodwin S."/>
            <person name="Spatafora J."/>
            <person name="Crous P."/>
            <person name="Grigoriev I."/>
        </authorList>
    </citation>
    <scope>NUCLEOTIDE SEQUENCE</scope>
    <source>
        <strain evidence="1">ATCC 200398</strain>
    </source>
</reference>
<name>A0ACB6R0G4_9PLEO</name>
<evidence type="ECO:0000313" key="1">
    <source>
        <dbReference type="EMBL" id="KAF2472666.1"/>
    </source>
</evidence>
<comment type="caution">
    <text evidence="1">The sequence shown here is derived from an EMBL/GenBank/DDBJ whole genome shotgun (WGS) entry which is preliminary data.</text>
</comment>
<protein>
    <submittedName>
        <fullName evidence="1">LexA/Signal peptidase</fullName>
    </submittedName>
</protein>
<sequence length="220" mass="24275">MSGAKPAPSTTPTSSSSSSRPTSRYPTLRSVYLVGLSCGIILLIRDNIVSIDTVKGSSMAPTLSPEAHETGRHDWVLIKRFGLRDYKNRRGEVEEWVKKGDIVTFWKPHKPEEISIKRVVAVEGDVRPSAYVTEGGVYHDDGSVTVPFGHVWVEGDNWRSSFDSNDFGPISKALIDGKAVGVFKRGLVKGIEDRREDGAKEGRRSRVVEGSSEVPKVFLY</sequence>
<accession>A0ACB6R0G4</accession>
<dbReference type="EMBL" id="MU003501">
    <property type="protein sequence ID" value="KAF2472666.1"/>
    <property type="molecule type" value="Genomic_DNA"/>
</dbReference>
<dbReference type="Proteomes" id="UP000799755">
    <property type="component" value="Unassembled WGS sequence"/>
</dbReference>
<evidence type="ECO:0000313" key="2">
    <source>
        <dbReference type="Proteomes" id="UP000799755"/>
    </source>
</evidence>
<proteinExistence type="predicted"/>
<gene>
    <name evidence="1" type="ORF">BDR25DRAFT_219325</name>
</gene>
<keyword evidence="2" id="KW-1185">Reference proteome</keyword>
<organism evidence="1 2">
    <name type="scientific">Lindgomyces ingoldianus</name>
    <dbReference type="NCBI Taxonomy" id="673940"/>
    <lineage>
        <taxon>Eukaryota</taxon>
        <taxon>Fungi</taxon>
        <taxon>Dikarya</taxon>
        <taxon>Ascomycota</taxon>
        <taxon>Pezizomycotina</taxon>
        <taxon>Dothideomycetes</taxon>
        <taxon>Pleosporomycetidae</taxon>
        <taxon>Pleosporales</taxon>
        <taxon>Lindgomycetaceae</taxon>
        <taxon>Lindgomyces</taxon>
    </lineage>
</organism>